<accession>A0A3M0A4D2</accession>
<evidence type="ECO:0000256" key="3">
    <source>
        <dbReference type="ARBA" id="ARBA00023139"/>
    </source>
</evidence>
<feature type="chain" id="PRO_5018149022" evidence="6">
    <location>
        <begin position="22"/>
        <end position="167"/>
    </location>
</feature>
<dbReference type="InterPro" id="IPR007485">
    <property type="entry name" value="LPS_assembly_LptE"/>
</dbReference>
<comment type="caution">
    <text evidence="7">The sequence shown here is derived from an EMBL/GenBank/DDBJ whole genome shotgun (WGS) entry which is preliminary data.</text>
</comment>
<dbReference type="GO" id="GO:0015920">
    <property type="term" value="P:lipopolysaccharide transport"/>
    <property type="evidence" value="ECO:0007669"/>
    <property type="project" value="TreeGrafter"/>
</dbReference>
<reference evidence="7 8" key="1">
    <citation type="submission" date="2018-10" db="EMBL/GenBank/DDBJ databases">
        <title>Genomic Encyclopedia of Type Strains, Phase IV (KMG-IV): sequencing the most valuable type-strain genomes for metagenomic binning, comparative biology and taxonomic classification.</title>
        <authorList>
            <person name="Goeker M."/>
        </authorList>
    </citation>
    <scope>NUCLEOTIDE SEQUENCE [LARGE SCALE GENOMIC DNA]</scope>
    <source>
        <strain evidence="7 8">DSM 25080</strain>
    </source>
</reference>
<dbReference type="OrthoDB" id="5801564at2"/>
<dbReference type="EMBL" id="REFJ01000003">
    <property type="protein sequence ID" value="RMA80021.1"/>
    <property type="molecule type" value="Genomic_DNA"/>
</dbReference>
<keyword evidence="8" id="KW-1185">Reference proteome</keyword>
<dbReference type="GO" id="GO:0043165">
    <property type="term" value="P:Gram-negative-bacterium-type cell outer membrane assembly"/>
    <property type="evidence" value="ECO:0007669"/>
    <property type="project" value="InterPro"/>
</dbReference>
<dbReference type="PANTHER" id="PTHR38098">
    <property type="entry name" value="LPS-ASSEMBLY LIPOPROTEIN LPTE"/>
    <property type="match status" value="1"/>
</dbReference>
<keyword evidence="5" id="KW-0449">Lipoprotein</keyword>
<gene>
    <name evidence="7" type="ORF">DFR27_1377</name>
</gene>
<keyword evidence="2" id="KW-0472">Membrane</keyword>
<proteinExistence type="predicted"/>
<dbReference type="RefSeq" id="WP_121876710.1">
    <property type="nucleotide sequence ID" value="NZ_REFJ01000003.1"/>
</dbReference>
<dbReference type="PROSITE" id="PS51257">
    <property type="entry name" value="PROKAR_LIPOPROTEIN"/>
    <property type="match status" value="1"/>
</dbReference>
<dbReference type="AlphaFoldDB" id="A0A3M0A4D2"/>
<evidence type="ECO:0000256" key="6">
    <source>
        <dbReference type="SAM" id="SignalP"/>
    </source>
</evidence>
<evidence type="ECO:0000256" key="4">
    <source>
        <dbReference type="ARBA" id="ARBA00023237"/>
    </source>
</evidence>
<evidence type="ECO:0000256" key="2">
    <source>
        <dbReference type="ARBA" id="ARBA00023136"/>
    </source>
</evidence>
<dbReference type="PANTHER" id="PTHR38098:SF1">
    <property type="entry name" value="LPS-ASSEMBLY LIPOPROTEIN LPTE"/>
    <property type="match status" value="1"/>
</dbReference>
<dbReference type="Pfam" id="PF04390">
    <property type="entry name" value="LptE"/>
    <property type="match status" value="1"/>
</dbReference>
<evidence type="ECO:0000256" key="1">
    <source>
        <dbReference type="ARBA" id="ARBA00022729"/>
    </source>
</evidence>
<evidence type="ECO:0000313" key="8">
    <source>
        <dbReference type="Proteomes" id="UP000267187"/>
    </source>
</evidence>
<keyword evidence="4" id="KW-0998">Cell outer membrane</keyword>
<sequence>MKLLTRIVSLLVLSLALSACGWQLRGDTATLNTEGVSVAVVSQVNNPVAAALREQLTLSRALAVEGSETLTIEVGRIRKEKRVVAVDQIGEASVYRITLSTEVSMTDMNGETVSAATRMSQSGNYNYDKRILDAMTEEELSLDQRLEQQLAQSIARKATILGRNLRP</sequence>
<evidence type="ECO:0000313" key="7">
    <source>
        <dbReference type="EMBL" id="RMA80021.1"/>
    </source>
</evidence>
<evidence type="ECO:0000256" key="5">
    <source>
        <dbReference type="ARBA" id="ARBA00023288"/>
    </source>
</evidence>
<dbReference type="Proteomes" id="UP000267187">
    <property type="component" value="Unassembled WGS sequence"/>
</dbReference>
<name>A0A3M0A4D2_9GAMM</name>
<dbReference type="GO" id="GO:1990351">
    <property type="term" value="C:transporter complex"/>
    <property type="evidence" value="ECO:0007669"/>
    <property type="project" value="TreeGrafter"/>
</dbReference>
<organism evidence="7 8">
    <name type="scientific">Umboniibacter marinipuniceus</name>
    <dbReference type="NCBI Taxonomy" id="569599"/>
    <lineage>
        <taxon>Bacteria</taxon>
        <taxon>Pseudomonadati</taxon>
        <taxon>Pseudomonadota</taxon>
        <taxon>Gammaproteobacteria</taxon>
        <taxon>Cellvibrionales</taxon>
        <taxon>Cellvibrionaceae</taxon>
        <taxon>Umboniibacter</taxon>
    </lineage>
</organism>
<feature type="signal peptide" evidence="6">
    <location>
        <begin position="1"/>
        <end position="21"/>
    </location>
</feature>
<keyword evidence="3" id="KW-0564">Palmitate</keyword>
<protein>
    <submittedName>
        <fullName evidence="7">Outer membrane lipopolysaccharide assembly protein LptE/RlpB</fullName>
    </submittedName>
</protein>
<dbReference type="GO" id="GO:0019867">
    <property type="term" value="C:outer membrane"/>
    <property type="evidence" value="ECO:0007669"/>
    <property type="project" value="InterPro"/>
</dbReference>
<dbReference type="GO" id="GO:0001530">
    <property type="term" value="F:lipopolysaccharide binding"/>
    <property type="evidence" value="ECO:0007669"/>
    <property type="project" value="TreeGrafter"/>
</dbReference>
<dbReference type="Gene3D" id="3.30.160.150">
    <property type="entry name" value="Lipoprotein like domain"/>
    <property type="match status" value="1"/>
</dbReference>
<keyword evidence="1 6" id="KW-0732">Signal</keyword>